<feature type="non-terminal residue" evidence="6">
    <location>
        <position position="1"/>
    </location>
</feature>
<dbReference type="SUPFAM" id="SSF75620">
    <property type="entry name" value="Release factor"/>
    <property type="match status" value="1"/>
</dbReference>
<keyword evidence="3" id="KW-0809">Transit peptide</keyword>
<feature type="domain" description="Prokaryotic-type class I peptide chain release factors" evidence="5">
    <location>
        <begin position="180"/>
        <end position="275"/>
    </location>
</feature>
<dbReference type="InterPro" id="IPR000352">
    <property type="entry name" value="Pep_chain_release_fac_I"/>
</dbReference>
<organism evidence="6">
    <name type="scientific">Arion vulgaris</name>
    <dbReference type="NCBI Taxonomy" id="1028688"/>
    <lineage>
        <taxon>Eukaryota</taxon>
        <taxon>Metazoa</taxon>
        <taxon>Spiralia</taxon>
        <taxon>Lophotrochozoa</taxon>
        <taxon>Mollusca</taxon>
        <taxon>Gastropoda</taxon>
        <taxon>Heterobranchia</taxon>
        <taxon>Euthyneura</taxon>
        <taxon>Panpulmonata</taxon>
        <taxon>Eupulmonata</taxon>
        <taxon>Stylommatophora</taxon>
        <taxon>Helicina</taxon>
        <taxon>Arionoidea</taxon>
        <taxon>Arionidae</taxon>
        <taxon>Arion</taxon>
    </lineage>
</organism>
<dbReference type="Pfam" id="PF00472">
    <property type="entry name" value="RF-1"/>
    <property type="match status" value="1"/>
</dbReference>
<dbReference type="GO" id="GO:0005739">
    <property type="term" value="C:mitochondrion"/>
    <property type="evidence" value="ECO:0007669"/>
    <property type="project" value="UniProtKB-SubCell"/>
</dbReference>
<comment type="subcellular location">
    <subcellularLocation>
        <location evidence="1">Mitochondrion</location>
    </subcellularLocation>
</comment>
<evidence type="ECO:0000256" key="2">
    <source>
        <dbReference type="ARBA" id="ARBA00010835"/>
    </source>
</evidence>
<sequence>CYNAVHKDSCRVFCVNDACCLHKINVNTNFRVRQEYSLTSIFMKINYFKIGKERNKCLYYGGIKTSKYFNFEMEAINYLQFREKCISSYDMSLLSLRSYCNFLGECLVLSSSKKHLQSVVASNSIVLCIQTNTRLGNWIPVLGNRLLSCMSHSILQFDNPRRCSHQRHYSTKRKNYKFPELKPEDLEEAFVRGSGPGGQAVNKTSNCVVLKHIPSGIVVKCHETRSQEQNRKRARCILEEKLDLMLHGDQSYLSQLKSEISEQKNEMKRRAKLRLELKKSFKERENLD</sequence>
<gene>
    <name evidence="6" type="primary">ORF136484</name>
</gene>
<evidence type="ECO:0000256" key="1">
    <source>
        <dbReference type="ARBA" id="ARBA00004173"/>
    </source>
</evidence>
<evidence type="ECO:0000256" key="3">
    <source>
        <dbReference type="ARBA" id="ARBA00022946"/>
    </source>
</evidence>
<evidence type="ECO:0000313" key="6">
    <source>
        <dbReference type="EMBL" id="CEK83332.1"/>
    </source>
</evidence>
<accession>A0A0B7ARW7</accession>
<dbReference type="AlphaFoldDB" id="A0A0B7ARW7"/>
<dbReference type="Gene3D" id="3.30.160.20">
    <property type="match status" value="1"/>
</dbReference>
<dbReference type="InterPro" id="IPR045853">
    <property type="entry name" value="Pep_chain_release_fac_I_sf"/>
</dbReference>
<dbReference type="EMBL" id="HACG01036467">
    <property type="protein sequence ID" value="CEK83332.1"/>
    <property type="molecule type" value="Transcribed_RNA"/>
</dbReference>
<name>A0A0B7ARW7_9EUPU</name>
<evidence type="ECO:0000259" key="5">
    <source>
        <dbReference type="Pfam" id="PF00472"/>
    </source>
</evidence>
<dbReference type="PANTHER" id="PTHR46203">
    <property type="entry name" value="PROBABLE PEPTIDE CHAIN RELEASE FACTOR C12ORF65"/>
    <property type="match status" value="1"/>
</dbReference>
<proteinExistence type="inferred from homology"/>
<dbReference type="PANTHER" id="PTHR46203:SF1">
    <property type="entry name" value="MITOCHONDRIAL TRANSLATION RELEASE FACTOR IN RESCUE"/>
    <property type="match status" value="1"/>
</dbReference>
<dbReference type="GO" id="GO:0003747">
    <property type="term" value="F:translation release factor activity"/>
    <property type="evidence" value="ECO:0007669"/>
    <property type="project" value="InterPro"/>
</dbReference>
<evidence type="ECO:0000256" key="4">
    <source>
        <dbReference type="ARBA" id="ARBA00023128"/>
    </source>
</evidence>
<comment type="similarity">
    <text evidence="2">Belongs to the prokaryotic/mitochondrial release factor family.</text>
</comment>
<protein>
    <recommendedName>
        <fullName evidence="5">Prokaryotic-type class I peptide chain release factors domain-containing protein</fullName>
    </recommendedName>
</protein>
<dbReference type="InterPro" id="IPR052405">
    <property type="entry name" value="Mito_Transl_Release_Factor"/>
</dbReference>
<reference evidence="6" key="1">
    <citation type="submission" date="2014-12" db="EMBL/GenBank/DDBJ databases">
        <title>Insight into the proteome of Arion vulgaris.</title>
        <authorList>
            <person name="Aradska J."/>
            <person name="Bulat T."/>
            <person name="Smidak R."/>
            <person name="Sarate P."/>
            <person name="Gangsoo J."/>
            <person name="Sialana F."/>
            <person name="Bilban M."/>
            <person name="Lubec G."/>
        </authorList>
    </citation>
    <scope>NUCLEOTIDE SEQUENCE</scope>
    <source>
        <tissue evidence="6">Skin</tissue>
    </source>
</reference>
<keyword evidence="4" id="KW-0496">Mitochondrion</keyword>